<feature type="compositionally biased region" description="Low complexity" evidence="1">
    <location>
        <begin position="1"/>
        <end position="18"/>
    </location>
</feature>
<reference evidence="2 3" key="1">
    <citation type="journal article" date="2015" name="Genome Biol. Evol.">
        <title>The genome of winter moth (Operophtera brumata) provides a genomic perspective on sexual dimorphism and phenology.</title>
        <authorList>
            <person name="Derks M.F."/>
            <person name="Smit S."/>
            <person name="Salis L."/>
            <person name="Schijlen E."/>
            <person name="Bossers A."/>
            <person name="Mateman C."/>
            <person name="Pijl A.S."/>
            <person name="de Ridder D."/>
            <person name="Groenen M.A."/>
            <person name="Visser M.E."/>
            <person name="Megens H.J."/>
        </authorList>
    </citation>
    <scope>NUCLEOTIDE SEQUENCE [LARGE SCALE GENOMIC DNA]</scope>
    <source>
        <strain evidence="2">WM2013NL</strain>
        <tissue evidence="2">Head and thorax</tissue>
    </source>
</reference>
<accession>A0A0L7L2X0</accession>
<dbReference type="EMBL" id="JTDY01003307">
    <property type="protein sequence ID" value="KOB69765.1"/>
    <property type="molecule type" value="Genomic_DNA"/>
</dbReference>
<comment type="caution">
    <text evidence="2">The sequence shown here is derived from an EMBL/GenBank/DDBJ whole genome shotgun (WGS) entry which is preliminary data.</text>
</comment>
<evidence type="ECO:0008006" key="4">
    <source>
        <dbReference type="Google" id="ProtNLM"/>
    </source>
</evidence>
<evidence type="ECO:0000256" key="1">
    <source>
        <dbReference type="SAM" id="MobiDB-lite"/>
    </source>
</evidence>
<evidence type="ECO:0000313" key="2">
    <source>
        <dbReference type="EMBL" id="KOB69765.1"/>
    </source>
</evidence>
<feature type="region of interest" description="Disordered" evidence="1">
    <location>
        <begin position="228"/>
        <end position="300"/>
    </location>
</feature>
<protein>
    <recommendedName>
        <fullName evidence="4">Nucleic-acid-binding protein from transposon X-element</fullName>
    </recommendedName>
</protein>
<dbReference type="AlphaFoldDB" id="A0A0L7L2X0"/>
<dbReference type="Proteomes" id="UP000037510">
    <property type="component" value="Unassembled WGS sequence"/>
</dbReference>
<gene>
    <name evidence="2" type="ORF">OBRU01_17306</name>
</gene>
<feature type="region of interest" description="Disordered" evidence="1">
    <location>
        <begin position="1"/>
        <end position="92"/>
    </location>
</feature>
<feature type="compositionally biased region" description="Polar residues" evidence="1">
    <location>
        <begin position="38"/>
        <end position="62"/>
    </location>
</feature>
<feature type="compositionally biased region" description="Basic and acidic residues" evidence="1">
    <location>
        <begin position="291"/>
        <end position="300"/>
    </location>
</feature>
<name>A0A0L7L2X0_OPEBR</name>
<evidence type="ECO:0000313" key="3">
    <source>
        <dbReference type="Proteomes" id="UP000037510"/>
    </source>
</evidence>
<sequence>MSGDSSQTSVQASTSQTTPKGAQKKLTQQVFHPALFCKSNTVGSPTTNPEINTQKTESQQPEWQKAPIMGHKKRKRNPESPSPPHTPTINSFTQLSVDITGDDDNPKKTSKPPPLILYGIQDITKLQQEIETTLSKNEYSIKIMTKDQFRVRCISAKIYKKLMSLVRDKQLIGHTFTLKEEKLMSLVRDKQLIGHTFTLKEEKCVRVVIKNLHHSTPHREIVQEIEKTGNKEGQGGTSEQPELPYQQTQKPQQQLVKYPEPQQAIVQQQENLHRGKLPQQHQPQKQIAVKTTDKPPGHNP</sequence>
<organism evidence="2 3">
    <name type="scientific">Operophtera brumata</name>
    <name type="common">Winter moth</name>
    <name type="synonym">Phalaena brumata</name>
    <dbReference type="NCBI Taxonomy" id="104452"/>
    <lineage>
        <taxon>Eukaryota</taxon>
        <taxon>Metazoa</taxon>
        <taxon>Ecdysozoa</taxon>
        <taxon>Arthropoda</taxon>
        <taxon>Hexapoda</taxon>
        <taxon>Insecta</taxon>
        <taxon>Pterygota</taxon>
        <taxon>Neoptera</taxon>
        <taxon>Endopterygota</taxon>
        <taxon>Lepidoptera</taxon>
        <taxon>Glossata</taxon>
        <taxon>Ditrysia</taxon>
        <taxon>Geometroidea</taxon>
        <taxon>Geometridae</taxon>
        <taxon>Larentiinae</taxon>
        <taxon>Operophtera</taxon>
    </lineage>
</organism>
<keyword evidence="3" id="KW-1185">Reference proteome</keyword>
<proteinExistence type="predicted"/>